<feature type="domain" description="DUF7587" evidence="1">
    <location>
        <begin position="16"/>
        <end position="142"/>
    </location>
</feature>
<organism evidence="2 3">
    <name type="scientific">Chaetomium strumarium</name>
    <dbReference type="NCBI Taxonomy" id="1170767"/>
    <lineage>
        <taxon>Eukaryota</taxon>
        <taxon>Fungi</taxon>
        <taxon>Dikarya</taxon>
        <taxon>Ascomycota</taxon>
        <taxon>Pezizomycotina</taxon>
        <taxon>Sordariomycetes</taxon>
        <taxon>Sordariomycetidae</taxon>
        <taxon>Sordariales</taxon>
        <taxon>Chaetomiaceae</taxon>
        <taxon>Chaetomium</taxon>
    </lineage>
</organism>
<dbReference type="PANTHER" id="PTHR40781:SF1">
    <property type="match status" value="1"/>
</dbReference>
<dbReference type="InterPro" id="IPR056009">
    <property type="entry name" value="DUF7587"/>
</dbReference>
<reference evidence="2" key="1">
    <citation type="journal article" date="2023" name="Mol. Phylogenet. Evol.">
        <title>Genome-scale phylogeny and comparative genomics of the fungal order Sordariales.</title>
        <authorList>
            <person name="Hensen N."/>
            <person name="Bonometti L."/>
            <person name="Westerberg I."/>
            <person name="Brannstrom I.O."/>
            <person name="Guillou S."/>
            <person name="Cros-Aarteil S."/>
            <person name="Calhoun S."/>
            <person name="Haridas S."/>
            <person name="Kuo A."/>
            <person name="Mondo S."/>
            <person name="Pangilinan J."/>
            <person name="Riley R."/>
            <person name="LaButti K."/>
            <person name="Andreopoulos B."/>
            <person name="Lipzen A."/>
            <person name="Chen C."/>
            <person name="Yan M."/>
            <person name="Daum C."/>
            <person name="Ng V."/>
            <person name="Clum A."/>
            <person name="Steindorff A."/>
            <person name="Ohm R.A."/>
            <person name="Martin F."/>
            <person name="Silar P."/>
            <person name="Natvig D.O."/>
            <person name="Lalanne C."/>
            <person name="Gautier V."/>
            <person name="Ament-Velasquez S.L."/>
            <person name="Kruys A."/>
            <person name="Hutchinson M.I."/>
            <person name="Powell A.J."/>
            <person name="Barry K."/>
            <person name="Miller A.N."/>
            <person name="Grigoriev I.V."/>
            <person name="Debuchy R."/>
            <person name="Gladieux P."/>
            <person name="Hiltunen Thoren M."/>
            <person name="Johannesson H."/>
        </authorList>
    </citation>
    <scope>NUCLEOTIDE SEQUENCE</scope>
    <source>
        <strain evidence="2">CBS 333.67</strain>
    </source>
</reference>
<dbReference type="PANTHER" id="PTHR40781">
    <property type="match status" value="1"/>
</dbReference>
<evidence type="ECO:0000313" key="2">
    <source>
        <dbReference type="EMBL" id="KAK3311686.1"/>
    </source>
</evidence>
<evidence type="ECO:0000259" key="1">
    <source>
        <dbReference type="Pfam" id="PF24494"/>
    </source>
</evidence>
<gene>
    <name evidence="2" type="ORF">B0T15DRAFT_522251</name>
</gene>
<dbReference type="Pfam" id="PF24494">
    <property type="entry name" value="DUF7587"/>
    <property type="match status" value="1"/>
</dbReference>
<proteinExistence type="predicted"/>
<name>A0AAJ0M7A4_9PEZI</name>
<protein>
    <recommendedName>
        <fullName evidence="1">DUF7587 domain-containing protein</fullName>
    </recommendedName>
</protein>
<evidence type="ECO:0000313" key="3">
    <source>
        <dbReference type="Proteomes" id="UP001273166"/>
    </source>
</evidence>
<dbReference type="RefSeq" id="XP_062727466.1">
    <property type="nucleotide sequence ID" value="XM_062868611.1"/>
</dbReference>
<accession>A0AAJ0M7A4</accession>
<comment type="caution">
    <text evidence="2">The sequence shown here is derived from an EMBL/GenBank/DDBJ whole genome shotgun (WGS) entry which is preliminary data.</text>
</comment>
<sequence>MESSADAKYTVSQDSLPEVLWRVTRPIFQRTQRVTGELWARDMPKTLLEREDLLRNVRNHFDWSSLKHTCFVSVFTDEDHARCWANKLRVYHGHQPMCRTRIIAALLPDDIRIFDARKLREDVGPDLMLSQGELLFFSRIPWQSLGRTGPFDETLAPIKDCKSLGVESLRNMNDVFGCLLRAVSESRVQACDEADRNRPRRAKAELTDIYRQFVDKIGRW</sequence>
<keyword evidence="3" id="KW-1185">Reference proteome</keyword>
<reference evidence="2" key="2">
    <citation type="submission" date="2023-06" db="EMBL/GenBank/DDBJ databases">
        <authorList>
            <consortium name="Lawrence Berkeley National Laboratory"/>
            <person name="Mondo S.J."/>
            <person name="Hensen N."/>
            <person name="Bonometti L."/>
            <person name="Westerberg I."/>
            <person name="Brannstrom I.O."/>
            <person name="Guillou S."/>
            <person name="Cros-Aarteil S."/>
            <person name="Calhoun S."/>
            <person name="Haridas S."/>
            <person name="Kuo A."/>
            <person name="Pangilinan J."/>
            <person name="Riley R."/>
            <person name="Labutti K."/>
            <person name="Andreopoulos B."/>
            <person name="Lipzen A."/>
            <person name="Chen C."/>
            <person name="Yanf M."/>
            <person name="Daum C."/>
            <person name="Ng V."/>
            <person name="Clum A."/>
            <person name="Steindorff A."/>
            <person name="Ohm R."/>
            <person name="Martin F."/>
            <person name="Silar P."/>
            <person name="Natvig D."/>
            <person name="Lalanne C."/>
            <person name="Gautier V."/>
            <person name="Ament-Velasquez S.L."/>
            <person name="Kruys A."/>
            <person name="Hutchinson M.I."/>
            <person name="Powell A.J."/>
            <person name="Barry K."/>
            <person name="Miller A.N."/>
            <person name="Grigoriev I.V."/>
            <person name="Debuchy R."/>
            <person name="Gladieux P."/>
            <person name="Thoren M.H."/>
            <person name="Johannesson H."/>
        </authorList>
    </citation>
    <scope>NUCLEOTIDE SEQUENCE</scope>
    <source>
        <strain evidence="2">CBS 333.67</strain>
    </source>
</reference>
<dbReference type="Proteomes" id="UP001273166">
    <property type="component" value="Unassembled WGS sequence"/>
</dbReference>
<dbReference type="EMBL" id="JAUDZG010000001">
    <property type="protein sequence ID" value="KAK3311686.1"/>
    <property type="molecule type" value="Genomic_DNA"/>
</dbReference>
<dbReference type="GeneID" id="87887440"/>
<dbReference type="AlphaFoldDB" id="A0AAJ0M7A4"/>